<keyword evidence="4" id="KW-0133">Cell shape</keyword>
<dbReference type="InterPro" id="IPR051050">
    <property type="entry name" value="Lipid_II_flippase_MurJ/MviN"/>
</dbReference>
<dbReference type="PANTHER" id="PTHR47019:SF1">
    <property type="entry name" value="LIPID II FLIPPASE MURJ"/>
    <property type="match status" value="1"/>
</dbReference>
<keyword evidence="7 8" id="KW-0472">Membrane</keyword>
<feature type="transmembrane region" description="Helical" evidence="8">
    <location>
        <begin position="277"/>
        <end position="298"/>
    </location>
</feature>
<accession>A0A930YMW5</accession>
<evidence type="ECO:0000256" key="2">
    <source>
        <dbReference type="ARBA" id="ARBA00022475"/>
    </source>
</evidence>
<feature type="transmembrane region" description="Helical" evidence="8">
    <location>
        <begin position="128"/>
        <end position="150"/>
    </location>
</feature>
<dbReference type="GO" id="GO:0005886">
    <property type="term" value="C:plasma membrane"/>
    <property type="evidence" value="ECO:0007669"/>
    <property type="project" value="UniProtKB-SubCell"/>
</dbReference>
<feature type="transmembrane region" description="Helical" evidence="8">
    <location>
        <begin position="71"/>
        <end position="89"/>
    </location>
</feature>
<organism evidence="9 10">
    <name type="scientific">Lancefieldella rimae</name>
    <dbReference type="NCBI Taxonomy" id="1383"/>
    <lineage>
        <taxon>Bacteria</taxon>
        <taxon>Bacillati</taxon>
        <taxon>Actinomycetota</taxon>
        <taxon>Coriobacteriia</taxon>
        <taxon>Coriobacteriales</taxon>
        <taxon>Atopobiaceae</taxon>
        <taxon>Lancefieldella</taxon>
    </lineage>
</organism>
<feature type="transmembrane region" description="Helical" evidence="8">
    <location>
        <begin position="454"/>
        <end position="476"/>
    </location>
</feature>
<dbReference type="GO" id="GO:0009252">
    <property type="term" value="P:peptidoglycan biosynthetic process"/>
    <property type="evidence" value="ECO:0007669"/>
    <property type="project" value="UniProtKB-KW"/>
</dbReference>
<dbReference type="InterPro" id="IPR004268">
    <property type="entry name" value="MurJ"/>
</dbReference>
<feature type="transmembrane region" description="Helical" evidence="8">
    <location>
        <begin position="358"/>
        <end position="382"/>
    </location>
</feature>
<dbReference type="GO" id="GO:0034204">
    <property type="term" value="P:lipid translocation"/>
    <property type="evidence" value="ECO:0007669"/>
    <property type="project" value="TreeGrafter"/>
</dbReference>
<feature type="transmembrane region" description="Helical" evidence="8">
    <location>
        <begin position="95"/>
        <end position="116"/>
    </location>
</feature>
<evidence type="ECO:0000256" key="1">
    <source>
        <dbReference type="ARBA" id="ARBA00004651"/>
    </source>
</evidence>
<feature type="transmembrane region" description="Helical" evidence="8">
    <location>
        <begin position="231"/>
        <end position="256"/>
    </location>
</feature>
<keyword evidence="5" id="KW-0573">Peptidoglycan synthesis</keyword>
<feature type="transmembrane region" description="Helical" evidence="8">
    <location>
        <begin position="525"/>
        <end position="549"/>
    </location>
</feature>
<evidence type="ECO:0000256" key="7">
    <source>
        <dbReference type="ARBA" id="ARBA00023136"/>
    </source>
</evidence>
<evidence type="ECO:0000256" key="8">
    <source>
        <dbReference type="SAM" id="Phobius"/>
    </source>
</evidence>
<evidence type="ECO:0000256" key="6">
    <source>
        <dbReference type="ARBA" id="ARBA00022989"/>
    </source>
</evidence>
<feature type="transmembrane region" description="Helical" evidence="8">
    <location>
        <begin position="202"/>
        <end position="225"/>
    </location>
</feature>
<dbReference type="GO" id="GO:0008360">
    <property type="term" value="P:regulation of cell shape"/>
    <property type="evidence" value="ECO:0007669"/>
    <property type="project" value="UniProtKB-KW"/>
</dbReference>
<keyword evidence="3 8" id="KW-0812">Transmembrane</keyword>
<feature type="transmembrane region" description="Helical" evidence="8">
    <location>
        <begin position="170"/>
        <end position="195"/>
    </location>
</feature>
<dbReference type="GO" id="GO:0015648">
    <property type="term" value="F:lipid-linked peptidoglycan transporter activity"/>
    <property type="evidence" value="ECO:0007669"/>
    <property type="project" value="TreeGrafter"/>
</dbReference>
<feature type="transmembrane region" description="Helical" evidence="8">
    <location>
        <begin position="318"/>
        <end position="337"/>
    </location>
</feature>
<evidence type="ECO:0000256" key="5">
    <source>
        <dbReference type="ARBA" id="ARBA00022984"/>
    </source>
</evidence>
<dbReference type="CDD" id="cd13123">
    <property type="entry name" value="MATE_MurJ_like"/>
    <property type="match status" value="1"/>
</dbReference>
<feature type="transmembrane region" description="Helical" evidence="8">
    <location>
        <begin position="394"/>
        <end position="417"/>
    </location>
</feature>
<dbReference type="AlphaFoldDB" id="A0A930YMW5"/>
<sequence length="566" mass="61428">MSYQPKHMRDVYAKQNEFLLHDDALATASQKTLEEEPGLLAEDRQKEVSRSASMMSVLVIISRLTGFARTWAQSIAVGTTVLASCYAIANTLPDQLYELVGAGMLTTAFLPVYMSIKKKIGKEGANAYTSNLLSIVVIATLLTSVLGFVFAGQVIYTQSFSANVEFDSELAIYFFRFFAIEIVLYCFSTIFSGVLNAERSYFWPMAAPIFNNFITTASFIAYALLARTYPSVGLLILALGNPLGVLVQVLVQVPSLKKNGIKLRLRIDLHDPALKDTLKIGAPALIVVIANFITVSVQNSSQLSVSAAGGAISNYARLWYTLPYAILTVPLTTALFTELSDNWAKKNIAAFKRDLTQGICQILLFTVPFMLYLIVFSVPLISIISSRQFEAEDILLTAEFLSGLSLALPLYGVGMYLQKVCSAMRRMTLYAVAATLGSGVQVALLIFGTPYFGLGFVAATSAIFNVIIDIVMLLALRRRLGHIGLVSMAFAFVRSLGLGLLGSAVAVLIMRVLEAFIGPVIGSPLRGIINCFSAGIPAVLVTYGLAVICKFPEAAAIRSLLGRLRR</sequence>
<proteinExistence type="predicted"/>
<gene>
    <name evidence="9" type="ORF">HXK26_01585</name>
</gene>
<comment type="caution">
    <text evidence="9">The sequence shown here is derived from an EMBL/GenBank/DDBJ whole genome shotgun (WGS) entry which is preliminary data.</text>
</comment>
<evidence type="ECO:0000256" key="3">
    <source>
        <dbReference type="ARBA" id="ARBA00022692"/>
    </source>
</evidence>
<dbReference type="Pfam" id="PF03023">
    <property type="entry name" value="MurJ"/>
    <property type="match status" value="1"/>
</dbReference>
<dbReference type="Proteomes" id="UP000698335">
    <property type="component" value="Unassembled WGS sequence"/>
</dbReference>
<reference evidence="9" key="1">
    <citation type="submission" date="2020-04" db="EMBL/GenBank/DDBJ databases">
        <title>Deep metagenomics examines the oral microbiome during advanced dental caries in children, revealing novel taxa and co-occurrences with host molecules.</title>
        <authorList>
            <person name="Baker J.L."/>
            <person name="Morton J.T."/>
            <person name="Dinis M."/>
            <person name="Alvarez R."/>
            <person name="Tran N.C."/>
            <person name="Knight R."/>
            <person name="Edlund A."/>
        </authorList>
    </citation>
    <scope>NUCLEOTIDE SEQUENCE</scope>
    <source>
        <strain evidence="9">JCVI_38_bin.5</strain>
    </source>
</reference>
<evidence type="ECO:0000256" key="4">
    <source>
        <dbReference type="ARBA" id="ARBA00022960"/>
    </source>
</evidence>
<keyword evidence="2" id="KW-1003">Cell membrane</keyword>
<name>A0A930YMW5_9ACTN</name>
<protein>
    <submittedName>
        <fullName evidence="9">Murein biosynthesis integral membrane protein MurJ</fullName>
    </submittedName>
</protein>
<evidence type="ECO:0000313" key="10">
    <source>
        <dbReference type="Proteomes" id="UP000698335"/>
    </source>
</evidence>
<feature type="transmembrane region" description="Helical" evidence="8">
    <location>
        <begin position="488"/>
        <end position="513"/>
    </location>
</feature>
<comment type="subcellular location">
    <subcellularLocation>
        <location evidence="1">Cell membrane</location>
        <topology evidence="1">Multi-pass membrane protein</topology>
    </subcellularLocation>
</comment>
<keyword evidence="6 8" id="KW-1133">Transmembrane helix</keyword>
<dbReference type="PRINTS" id="PR01806">
    <property type="entry name" value="VIRFACTRMVIN"/>
</dbReference>
<feature type="transmembrane region" description="Helical" evidence="8">
    <location>
        <begin position="429"/>
        <end position="448"/>
    </location>
</feature>
<dbReference type="PANTHER" id="PTHR47019">
    <property type="entry name" value="LIPID II FLIPPASE MURJ"/>
    <property type="match status" value="1"/>
</dbReference>
<evidence type="ECO:0000313" key="9">
    <source>
        <dbReference type="EMBL" id="MBF4807378.1"/>
    </source>
</evidence>
<dbReference type="EMBL" id="JABZGW010000036">
    <property type="protein sequence ID" value="MBF4807378.1"/>
    <property type="molecule type" value="Genomic_DNA"/>
</dbReference>